<dbReference type="SUPFAM" id="SSF52540">
    <property type="entry name" value="P-loop containing nucleoside triphosphate hydrolases"/>
    <property type="match status" value="1"/>
</dbReference>
<keyword evidence="8" id="KW-1185">Reference proteome</keyword>
<dbReference type="Proteomes" id="UP000051445">
    <property type="component" value="Unassembled WGS sequence"/>
</dbReference>
<evidence type="ECO:0000313" key="8">
    <source>
        <dbReference type="Proteomes" id="UP000051445"/>
    </source>
</evidence>
<keyword evidence="2 4" id="KW-0067">ATP-binding</keyword>
<dbReference type="PATRIC" id="fig|1423746.3.peg.118"/>
<dbReference type="InterPro" id="IPR027417">
    <property type="entry name" value="P-loop_NTPase"/>
</dbReference>
<feature type="domain" description="RapZ C-terminal" evidence="6">
    <location>
        <begin position="183"/>
        <end position="302"/>
    </location>
</feature>
<gene>
    <name evidence="7" type="ORF">FD27_GL000116</name>
</gene>
<evidence type="ECO:0000256" key="2">
    <source>
        <dbReference type="ARBA" id="ARBA00022840"/>
    </source>
</evidence>
<dbReference type="STRING" id="1423746.FD27_GL000116"/>
<dbReference type="Gene3D" id="3.40.50.300">
    <property type="entry name" value="P-loop containing nucleotide triphosphate hydrolases"/>
    <property type="match status" value="1"/>
</dbReference>
<dbReference type="Pfam" id="PF22740">
    <property type="entry name" value="PapZ_C"/>
    <property type="match status" value="1"/>
</dbReference>
<dbReference type="NCBIfam" id="NF003828">
    <property type="entry name" value="PRK05416.1"/>
    <property type="match status" value="1"/>
</dbReference>
<evidence type="ECO:0000256" key="1">
    <source>
        <dbReference type="ARBA" id="ARBA00022741"/>
    </source>
</evidence>
<evidence type="ECO:0000259" key="6">
    <source>
        <dbReference type="Pfam" id="PF22740"/>
    </source>
</evidence>
<keyword evidence="1 4" id="KW-0547">Nucleotide-binding</keyword>
<dbReference type="HAMAP" id="MF_00636">
    <property type="entry name" value="RapZ_like"/>
    <property type="match status" value="1"/>
</dbReference>
<name>A0A0R1P7N7_9LACO</name>
<accession>A0A0R1P7N7</accession>
<dbReference type="AlphaFoldDB" id="A0A0R1P7N7"/>
<evidence type="ECO:0000256" key="3">
    <source>
        <dbReference type="ARBA" id="ARBA00023134"/>
    </source>
</evidence>
<feature type="binding site" evidence="4">
    <location>
        <begin position="28"/>
        <end position="35"/>
    </location>
    <ligand>
        <name>ATP</name>
        <dbReference type="ChEBI" id="CHEBI:30616"/>
    </ligand>
</feature>
<dbReference type="PANTHER" id="PTHR30448">
    <property type="entry name" value="RNASE ADAPTER PROTEIN RAPZ"/>
    <property type="match status" value="1"/>
</dbReference>
<evidence type="ECO:0000313" key="7">
    <source>
        <dbReference type="EMBL" id="KRL28415.1"/>
    </source>
</evidence>
<dbReference type="EMBL" id="AZER01000008">
    <property type="protein sequence ID" value="KRL28415.1"/>
    <property type="molecule type" value="Genomic_DNA"/>
</dbReference>
<dbReference type="GO" id="GO:0005525">
    <property type="term" value="F:GTP binding"/>
    <property type="evidence" value="ECO:0007669"/>
    <property type="project" value="UniProtKB-UniRule"/>
</dbReference>
<feature type="binding site" evidence="4">
    <location>
        <begin position="78"/>
        <end position="81"/>
    </location>
    <ligand>
        <name>GTP</name>
        <dbReference type="ChEBI" id="CHEBI:37565"/>
    </ligand>
</feature>
<dbReference type="InterPro" id="IPR005337">
    <property type="entry name" value="RapZ-like"/>
</dbReference>
<dbReference type="Pfam" id="PF03668">
    <property type="entry name" value="RapZ-like_N"/>
    <property type="match status" value="1"/>
</dbReference>
<dbReference type="GO" id="GO:0005524">
    <property type="term" value="F:ATP binding"/>
    <property type="evidence" value="ECO:0007669"/>
    <property type="project" value="UniProtKB-UniRule"/>
</dbReference>
<sequence>MMCYNGQVFKNEEGKRMAQKMEVVIITGMSGAGKTVAVHSFEDLGYFVFDNMLPNLAERFVDVMLDSAEFDKIAMVMDSRARSFYDEVLPTIDKLQSRDDITVRVLFLDASDEKLISRYKETRRSHPLAPHGRLLDGVTLERKLLSNLKSEADVNIDTTTLTPRNLKLRINKIFGHGEGSNFYVEVMSFGFKYGLPLDADIVMDVRFLPNPFYVPELKHQTGNDQAVQDYVMNSPLAQKFYSHFKSLLETSLPGYIKEGKSSLTIAVGCTGGQHRSVTIANKVAQDLKMDGYTVNVHHRDVEKAQ</sequence>
<dbReference type="InterPro" id="IPR053931">
    <property type="entry name" value="RapZ_C"/>
</dbReference>
<protein>
    <submittedName>
        <fullName evidence="7">ATP-binding protein</fullName>
    </submittedName>
</protein>
<evidence type="ECO:0000256" key="4">
    <source>
        <dbReference type="HAMAP-Rule" id="MF_00636"/>
    </source>
</evidence>
<feature type="domain" description="RapZ-like N-terminal" evidence="5">
    <location>
        <begin position="21"/>
        <end position="175"/>
    </location>
</feature>
<dbReference type="PANTHER" id="PTHR30448:SF0">
    <property type="entry name" value="RNASE ADAPTER PROTEIN RAPZ"/>
    <property type="match status" value="1"/>
</dbReference>
<dbReference type="InterPro" id="IPR053930">
    <property type="entry name" value="RapZ-like_N"/>
</dbReference>
<organism evidence="7 8">
    <name type="scientific">Limosilactobacillus frumenti DSM 13145</name>
    <dbReference type="NCBI Taxonomy" id="1423746"/>
    <lineage>
        <taxon>Bacteria</taxon>
        <taxon>Bacillati</taxon>
        <taxon>Bacillota</taxon>
        <taxon>Bacilli</taxon>
        <taxon>Lactobacillales</taxon>
        <taxon>Lactobacillaceae</taxon>
        <taxon>Limosilactobacillus</taxon>
    </lineage>
</organism>
<comment type="caution">
    <text evidence="7">The sequence shown here is derived from an EMBL/GenBank/DDBJ whole genome shotgun (WGS) entry which is preliminary data.</text>
</comment>
<dbReference type="PIRSF" id="PIRSF005052">
    <property type="entry name" value="P-loopkin"/>
    <property type="match status" value="1"/>
</dbReference>
<reference evidence="7 8" key="1">
    <citation type="journal article" date="2015" name="Genome Announc.">
        <title>Expanding the biotechnology potential of lactobacilli through comparative genomics of 213 strains and associated genera.</title>
        <authorList>
            <person name="Sun Z."/>
            <person name="Harris H.M."/>
            <person name="McCann A."/>
            <person name="Guo C."/>
            <person name="Argimon S."/>
            <person name="Zhang W."/>
            <person name="Yang X."/>
            <person name="Jeffery I.B."/>
            <person name="Cooney J.C."/>
            <person name="Kagawa T.F."/>
            <person name="Liu W."/>
            <person name="Song Y."/>
            <person name="Salvetti E."/>
            <person name="Wrobel A."/>
            <person name="Rasinkangas P."/>
            <person name="Parkhill J."/>
            <person name="Rea M.C."/>
            <person name="O'Sullivan O."/>
            <person name="Ritari J."/>
            <person name="Douillard F.P."/>
            <person name="Paul Ross R."/>
            <person name="Yang R."/>
            <person name="Briner A.E."/>
            <person name="Felis G.E."/>
            <person name="de Vos W.M."/>
            <person name="Barrangou R."/>
            <person name="Klaenhammer T.R."/>
            <person name="Caufield P.W."/>
            <person name="Cui Y."/>
            <person name="Zhang H."/>
            <person name="O'Toole P.W."/>
        </authorList>
    </citation>
    <scope>NUCLEOTIDE SEQUENCE [LARGE SCALE GENOMIC DNA]</scope>
    <source>
        <strain evidence="7 8">DSM 13145</strain>
    </source>
</reference>
<evidence type="ECO:0000259" key="5">
    <source>
        <dbReference type="Pfam" id="PF03668"/>
    </source>
</evidence>
<keyword evidence="3 4" id="KW-0342">GTP-binding</keyword>
<proteinExistence type="inferred from homology"/>